<sequence>MKIEAIRIRNFRTIEDLSLKFPDSYTAICGPNDSGKTNVLRALRAIMRDNDDAHYYPGEEDGISVKDDYPKWLETPSEERETEISIELLVHHESDAGLYQFLVRQLQLETNSTPLALSLKASYRTERSTPSVSVICRSSTYEGIEAQEVFKRLQTSRSILFHDSPQNELTRFRYKEGLGSLRDLSGEGAKNLEKLKKQLEKGLGKIARGHQQELERLLGRLENKYKVGLTIPPMELGWLPLNLTLGDSKHDVPLDNWGSGTQNRTLILHRLFRAKQISELEASASKLTPLIVIEEPESFLHPYAQAEFGRVLQDLSEEFQIQVLVTTHSPYLLSQTNPSSNALLSRKTHYGALRATQRVDSSGDNWMAPFGQALGMSSDEFKPWKALFGSQSESVLLVEGETDREYFEMLRDPAHANNSLQFVGDIIPYDGVGTLKNTILLRFIRSRYERLFITFDLDMRSDVERSLSSLGLKKDVDFLPIGTDSAGKRAIEGLLPESVHRTVFSENPSIVMAATSGTREERESARNQLKRKCLEAFKLTAKPGPEHFGGFYKVVKTINAALKRPPQQ</sequence>
<dbReference type="GO" id="GO:0005524">
    <property type="term" value="F:ATP binding"/>
    <property type="evidence" value="ECO:0007669"/>
    <property type="project" value="UniProtKB-KW"/>
</dbReference>
<gene>
    <name evidence="2" type="ORF">M0G41_04465</name>
</gene>
<evidence type="ECO:0000259" key="1">
    <source>
        <dbReference type="Pfam" id="PF13304"/>
    </source>
</evidence>
<accession>A0ABT0GEG3</accession>
<name>A0ABT0GEG3_9GAMM</name>
<feature type="domain" description="ATPase AAA-type core" evidence="1">
    <location>
        <begin position="26"/>
        <end position="334"/>
    </location>
</feature>
<keyword evidence="2" id="KW-0547">Nucleotide-binding</keyword>
<evidence type="ECO:0000313" key="2">
    <source>
        <dbReference type="EMBL" id="MCK7592921.1"/>
    </source>
</evidence>
<proteinExistence type="predicted"/>
<reference evidence="2" key="1">
    <citation type="submission" date="2022-04" db="EMBL/GenBank/DDBJ databases">
        <title>Lysobacter sp. CAU 1642 isolated from sea sand.</title>
        <authorList>
            <person name="Kim W."/>
        </authorList>
    </citation>
    <scope>NUCLEOTIDE SEQUENCE</scope>
    <source>
        <strain evidence="2">CAU 1642</strain>
    </source>
</reference>
<dbReference type="Pfam" id="PF13304">
    <property type="entry name" value="AAA_21"/>
    <property type="match status" value="1"/>
</dbReference>
<dbReference type="Proteomes" id="UP001431449">
    <property type="component" value="Unassembled WGS sequence"/>
</dbReference>
<keyword evidence="3" id="KW-1185">Reference proteome</keyword>
<comment type="caution">
    <text evidence="2">The sequence shown here is derived from an EMBL/GenBank/DDBJ whole genome shotgun (WGS) entry which is preliminary data.</text>
</comment>
<keyword evidence="2" id="KW-0067">ATP-binding</keyword>
<dbReference type="InterPro" id="IPR051396">
    <property type="entry name" value="Bact_Antivir_Def_Nuclease"/>
</dbReference>
<dbReference type="InterPro" id="IPR027417">
    <property type="entry name" value="P-loop_NTPase"/>
</dbReference>
<evidence type="ECO:0000313" key="3">
    <source>
        <dbReference type="Proteomes" id="UP001431449"/>
    </source>
</evidence>
<dbReference type="EMBL" id="JALNMH010000003">
    <property type="protein sequence ID" value="MCK7592921.1"/>
    <property type="molecule type" value="Genomic_DNA"/>
</dbReference>
<dbReference type="InterPro" id="IPR003959">
    <property type="entry name" value="ATPase_AAA_core"/>
</dbReference>
<dbReference type="PANTHER" id="PTHR43581">
    <property type="entry name" value="ATP/GTP PHOSPHATASE"/>
    <property type="match status" value="1"/>
</dbReference>
<organism evidence="2 3">
    <name type="scientific">Pseudomarimonas salicorniae</name>
    <dbReference type="NCBI Taxonomy" id="2933270"/>
    <lineage>
        <taxon>Bacteria</taxon>
        <taxon>Pseudomonadati</taxon>
        <taxon>Pseudomonadota</taxon>
        <taxon>Gammaproteobacteria</taxon>
        <taxon>Lysobacterales</taxon>
        <taxon>Lysobacteraceae</taxon>
        <taxon>Pseudomarimonas</taxon>
    </lineage>
</organism>
<protein>
    <submittedName>
        <fullName evidence="2">ATP-binding protein</fullName>
    </submittedName>
</protein>
<dbReference type="Gene3D" id="3.40.50.300">
    <property type="entry name" value="P-loop containing nucleotide triphosphate hydrolases"/>
    <property type="match status" value="1"/>
</dbReference>
<dbReference type="RefSeq" id="WP_248205632.1">
    <property type="nucleotide sequence ID" value="NZ_JALNMH010000003.1"/>
</dbReference>
<dbReference type="SUPFAM" id="SSF52540">
    <property type="entry name" value="P-loop containing nucleoside triphosphate hydrolases"/>
    <property type="match status" value="1"/>
</dbReference>
<dbReference type="PANTHER" id="PTHR43581:SF4">
    <property type="entry name" value="ATP_GTP PHOSPHATASE"/>
    <property type="match status" value="1"/>
</dbReference>